<dbReference type="FunFam" id="3.40.50.450:FF:000027">
    <property type="entry name" value="Possible lysine decarboxylase"/>
    <property type="match status" value="1"/>
</dbReference>
<keyword evidence="6" id="KW-1185">Reference proteome</keyword>
<reference evidence="5 6" key="1">
    <citation type="submission" date="2020-06" db="EMBL/GenBank/DDBJ databases">
        <title>Pseudomonas eucalypticola sp. nov., an endophyte of Eucalyptus dunnii leaves with biocontrol ability of eucalyptus leaf blight.</title>
        <authorList>
            <person name="Liu Y."/>
            <person name="Song Z."/>
            <person name="Zeng H."/>
            <person name="Lu M."/>
            <person name="Wang X."/>
            <person name="Lian X."/>
            <person name="Zhang Q."/>
        </authorList>
    </citation>
    <scope>NUCLEOTIDE SEQUENCE [LARGE SCALE GENOMIC DNA]</scope>
    <source>
        <strain evidence="5 6">NP-1</strain>
    </source>
</reference>
<dbReference type="SUPFAM" id="SSF102405">
    <property type="entry name" value="MCP/YpsA-like"/>
    <property type="match status" value="1"/>
</dbReference>
<dbReference type="KEGG" id="pez:HWQ56_21945"/>
<comment type="catalytic activity">
    <reaction evidence="1">
        <text>AMP + H2O = D-ribose 5-phosphate + adenine</text>
        <dbReference type="Rhea" id="RHEA:20129"/>
        <dbReference type="ChEBI" id="CHEBI:15377"/>
        <dbReference type="ChEBI" id="CHEBI:16708"/>
        <dbReference type="ChEBI" id="CHEBI:78346"/>
        <dbReference type="ChEBI" id="CHEBI:456215"/>
        <dbReference type="EC" id="3.2.2.4"/>
    </reaction>
</comment>
<sequence length="377" mass="42258">MPYEPNEFLSTHFSSNGLDLTRQVDTQLSIIAPNSPNLALYRDMMLTVLRMAQDDRNRWNAKITLQALRELEHAFRVLEHFKGRRKVTVFGSARTPLEHPLYGLARELGAALARSDLMVITGAGGGIMAAAHEGAGLTHSLGFNITLPFEQHANATMEGSDQLLPFHFFFIRKLFFVKEADALVLCPGGFGTLDEALEVLTLIQTGKSPLVPVVLLDAPGGSFWQDCLDFIGKQLRDNHYILPTDLKLLRLVYSAEEAVDEINGFYANFHSSRWLKNLFVIRLKHALSDDALTQLQQDFADLCLSDTFHQHAYDDETHEEPQFSHLTRLAFTFNGRDNGRLRELVDYLNQPAHWGAAPATSVPATTSTRPRQPMKAT</sequence>
<evidence type="ECO:0000256" key="3">
    <source>
        <dbReference type="ARBA" id="ARBA00031983"/>
    </source>
</evidence>
<dbReference type="AlphaFoldDB" id="A0A7D5D8L3"/>
<dbReference type="GO" id="GO:0005829">
    <property type="term" value="C:cytosol"/>
    <property type="evidence" value="ECO:0007669"/>
    <property type="project" value="TreeGrafter"/>
</dbReference>
<name>A0A7D5D8L3_9PSED</name>
<evidence type="ECO:0000256" key="1">
    <source>
        <dbReference type="ARBA" id="ARBA00000274"/>
    </source>
</evidence>
<organism evidence="5 6">
    <name type="scientific">Pseudomonas eucalypticola</name>
    <dbReference type="NCBI Taxonomy" id="2599595"/>
    <lineage>
        <taxon>Bacteria</taxon>
        <taxon>Pseudomonadati</taxon>
        <taxon>Pseudomonadota</taxon>
        <taxon>Gammaproteobacteria</taxon>
        <taxon>Pseudomonadales</taxon>
        <taxon>Pseudomonadaceae</taxon>
        <taxon>Pseudomonas</taxon>
    </lineage>
</organism>
<dbReference type="RefSeq" id="WP_176571771.1">
    <property type="nucleotide sequence ID" value="NZ_CP056030.1"/>
</dbReference>
<feature type="region of interest" description="Disordered" evidence="4">
    <location>
        <begin position="357"/>
        <end position="377"/>
    </location>
</feature>
<dbReference type="Pfam" id="PF03641">
    <property type="entry name" value="Lysine_decarbox"/>
    <property type="match status" value="1"/>
</dbReference>
<proteinExistence type="predicted"/>
<dbReference type="EMBL" id="CP056030">
    <property type="protein sequence ID" value="QKZ06294.1"/>
    <property type="molecule type" value="Genomic_DNA"/>
</dbReference>
<evidence type="ECO:0000313" key="6">
    <source>
        <dbReference type="Proteomes" id="UP000509568"/>
    </source>
</evidence>
<dbReference type="InterPro" id="IPR052341">
    <property type="entry name" value="LOG_family_nucleotidases"/>
</dbReference>
<dbReference type="Proteomes" id="UP000509568">
    <property type="component" value="Chromosome"/>
</dbReference>
<evidence type="ECO:0000256" key="4">
    <source>
        <dbReference type="SAM" id="MobiDB-lite"/>
    </source>
</evidence>
<gene>
    <name evidence="5" type="ORF">HWQ56_21945</name>
</gene>
<evidence type="ECO:0000256" key="2">
    <source>
        <dbReference type="ARBA" id="ARBA00011985"/>
    </source>
</evidence>
<dbReference type="PANTHER" id="PTHR43393">
    <property type="entry name" value="CYTOKININ RIBOSIDE 5'-MONOPHOSPHATE PHOSPHORIBOHYDROLASE"/>
    <property type="match status" value="1"/>
</dbReference>
<feature type="compositionally biased region" description="Low complexity" evidence="4">
    <location>
        <begin position="357"/>
        <end position="368"/>
    </location>
</feature>
<dbReference type="Gene3D" id="3.40.50.450">
    <property type="match status" value="1"/>
</dbReference>
<dbReference type="PANTHER" id="PTHR43393:SF2">
    <property type="entry name" value="CYTOKININ RIBOSIDE 5'-MONOPHOSPHATE PHOSPHORIBOHYDROLASE"/>
    <property type="match status" value="1"/>
</dbReference>
<accession>A0A7D5D8L3</accession>
<evidence type="ECO:0000313" key="5">
    <source>
        <dbReference type="EMBL" id="QKZ06294.1"/>
    </source>
</evidence>
<protein>
    <recommendedName>
        <fullName evidence="3">AMP nucleosidase</fullName>
        <ecNumber evidence="2">3.2.2.4</ecNumber>
    </recommendedName>
    <alternativeName>
        <fullName evidence="3">AMP nucleosidase</fullName>
    </alternativeName>
</protein>
<dbReference type="InterPro" id="IPR031100">
    <property type="entry name" value="LOG_fam"/>
</dbReference>
<dbReference type="GO" id="GO:0008714">
    <property type="term" value="F:AMP nucleosidase activity"/>
    <property type="evidence" value="ECO:0007669"/>
    <property type="project" value="UniProtKB-EC"/>
</dbReference>
<dbReference type="EC" id="3.2.2.4" evidence="2"/>